<dbReference type="InterPro" id="IPR000315">
    <property type="entry name" value="Znf_B-box"/>
</dbReference>
<dbReference type="SUPFAM" id="SSF57845">
    <property type="entry name" value="B-box zinc-binding domain"/>
    <property type="match status" value="1"/>
</dbReference>
<dbReference type="PROSITE" id="PS50119">
    <property type="entry name" value="ZF_BBOX"/>
    <property type="match status" value="2"/>
</dbReference>
<sequence length="369" mass="40771">MASSNSAIIQCSNNCSIKAELWCKKCENSYCLNCSNIIHAQPALRMHQRIPIEQKPSEPVRCKIHPDEKLKYWCCSCEEMVCPECQLSIHHDHKIIAIIHLAKEIENELKERLESAQLPLEKALANVEQIISSSGSINKDKITEIFSSIRATINESASITTSIDVTNAKAPKDLNQVQIDTAAAAVSSTVSAMEINTPATKGTLTTTATDKTKAKDEIHSSEIQIDAAAPAVSHTIAAFETNGPASKETSPRRLPGFLNIGKNKKKYLRPEISAPIQSTMVHVTHIGEKDMYFNNDSAKEQYLKTMTSLHTPEENELHILETENHEVVPTISSRSDKRASDNKNQTVQTSLSSTSTRRPPPPPLIKEDL</sequence>
<feature type="domain" description="B box-type" evidence="3">
    <location>
        <begin position="57"/>
        <end position="98"/>
    </location>
</feature>
<dbReference type="PANTHER" id="PTHR25462">
    <property type="entry name" value="BONUS, ISOFORM C-RELATED"/>
    <property type="match status" value="1"/>
</dbReference>
<evidence type="ECO:0000259" key="3">
    <source>
        <dbReference type="PROSITE" id="PS50119"/>
    </source>
</evidence>
<dbReference type="AlphaFoldDB" id="A0A814UZ30"/>
<evidence type="ECO:0000313" key="4">
    <source>
        <dbReference type="EMBL" id="CAF1181098.1"/>
    </source>
</evidence>
<keyword evidence="1" id="KW-0479">Metal-binding</keyword>
<feature type="region of interest" description="Disordered" evidence="2">
    <location>
        <begin position="326"/>
        <end position="369"/>
    </location>
</feature>
<protein>
    <recommendedName>
        <fullName evidence="3">B box-type domain-containing protein</fullName>
    </recommendedName>
</protein>
<evidence type="ECO:0000256" key="2">
    <source>
        <dbReference type="SAM" id="MobiDB-lite"/>
    </source>
</evidence>
<evidence type="ECO:0000256" key="1">
    <source>
        <dbReference type="PROSITE-ProRule" id="PRU00024"/>
    </source>
</evidence>
<comment type="caution">
    <text evidence="4">The sequence shown here is derived from an EMBL/GenBank/DDBJ whole genome shotgun (WGS) entry which is preliminary data.</text>
</comment>
<dbReference type="GO" id="GO:0008270">
    <property type="term" value="F:zinc ion binding"/>
    <property type="evidence" value="ECO:0007669"/>
    <property type="project" value="UniProtKB-KW"/>
</dbReference>
<evidence type="ECO:0000313" key="5">
    <source>
        <dbReference type="Proteomes" id="UP000663882"/>
    </source>
</evidence>
<dbReference type="Proteomes" id="UP000663882">
    <property type="component" value="Unassembled WGS sequence"/>
</dbReference>
<dbReference type="EMBL" id="CAJNOO010001635">
    <property type="protein sequence ID" value="CAF1181098.1"/>
    <property type="molecule type" value="Genomic_DNA"/>
</dbReference>
<accession>A0A814UZ30</accession>
<dbReference type="PANTHER" id="PTHR25462:SF299">
    <property type="entry name" value="E3 UBIQUITIN-PROTEIN LIGASE TRIM56"/>
    <property type="match status" value="1"/>
</dbReference>
<name>A0A814UZ30_9BILA</name>
<dbReference type="InterPro" id="IPR047153">
    <property type="entry name" value="TRIM45/56/19-like"/>
</dbReference>
<feature type="domain" description="B box-type" evidence="3">
    <location>
        <begin position="6"/>
        <end position="52"/>
    </location>
</feature>
<organism evidence="4 5">
    <name type="scientific">Rotaria sordida</name>
    <dbReference type="NCBI Taxonomy" id="392033"/>
    <lineage>
        <taxon>Eukaryota</taxon>
        <taxon>Metazoa</taxon>
        <taxon>Spiralia</taxon>
        <taxon>Gnathifera</taxon>
        <taxon>Rotifera</taxon>
        <taxon>Eurotatoria</taxon>
        <taxon>Bdelloidea</taxon>
        <taxon>Philodinida</taxon>
        <taxon>Philodinidae</taxon>
        <taxon>Rotaria</taxon>
    </lineage>
</organism>
<keyword evidence="1" id="KW-0862">Zinc</keyword>
<proteinExistence type="predicted"/>
<dbReference type="Gene3D" id="3.30.160.60">
    <property type="entry name" value="Classic Zinc Finger"/>
    <property type="match status" value="1"/>
</dbReference>
<feature type="compositionally biased region" description="Pro residues" evidence="2">
    <location>
        <begin position="358"/>
        <end position="369"/>
    </location>
</feature>
<dbReference type="GO" id="GO:0005654">
    <property type="term" value="C:nucleoplasm"/>
    <property type="evidence" value="ECO:0007669"/>
    <property type="project" value="TreeGrafter"/>
</dbReference>
<keyword evidence="1" id="KW-0863">Zinc-finger</keyword>
<dbReference type="GO" id="GO:0045087">
    <property type="term" value="P:innate immune response"/>
    <property type="evidence" value="ECO:0007669"/>
    <property type="project" value="TreeGrafter"/>
</dbReference>
<dbReference type="SMART" id="SM00336">
    <property type="entry name" value="BBOX"/>
    <property type="match status" value="2"/>
</dbReference>
<dbReference type="GO" id="GO:0060340">
    <property type="term" value="P:positive regulation of type I interferon-mediated signaling pathway"/>
    <property type="evidence" value="ECO:0007669"/>
    <property type="project" value="TreeGrafter"/>
</dbReference>
<dbReference type="GO" id="GO:0061630">
    <property type="term" value="F:ubiquitin protein ligase activity"/>
    <property type="evidence" value="ECO:0007669"/>
    <property type="project" value="TreeGrafter"/>
</dbReference>
<gene>
    <name evidence="4" type="ORF">RFH988_LOCUS23514</name>
</gene>
<dbReference type="OrthoDB" id="153872at2759"/>
<dbReference type="Pfam" id="PF00643">
    <property type="entry name" value="zf-B_box"/>
    <property type="match status" value="1"/>
</dbReference>
<reference evidence="4" key="1">
    <citation type="submission" date="2021-02" db="EMBL/GenBank/DDBJ databases">
        <authorList>
            <person name="Nowell W R."/>
        </authorList>
    </citation>
    <scope>NUCLEOTIDE SEQUENCE</scope>
</reference>